<evidence type="ECO:0000256" key="1">
    <source>
        <dbReference type="ARBA" id="ARBA00022723"/>
    </source>
</evidence>
<dbReference type="Proteomes" id="UP000314294">
    <property type="component" value="Unassembled WGS sequence"/>
</dbReference>
<keyword evidence="6" id="KW-0540">Nuclease</keyword>
<keyword evidence="6" id="KW-0347">Helicase</keyword>
<proteinExistence type="predicted"/>
<dbReference type="OrthoDB" id="2801544at2759"/>
<accession>A0A4Z2FHE3</accession>
<organism evidence="6 7">
    <name type="scientific">Liparis tanakae</name>
    <name type="common">Tanaka's snailfish</name>
    <dbReference type="NCBI Taxonomy" id="230148"/>
    <lineage>
        <taxon>Eukaryota</taxon>
        <taxon>Metazoa</taxon>
        <taxon>Chordata</taxon>
        <taxon>Craniata</taxon>
        <taxon>Vertebrata</taxon>
        <taxon>Euteleostomi</taxon>
        <taxon>Actinopterygii</taxon>
        <taxon>Neopterygii</taxon>
        <taxon>Teleostei</taxon>
        <taxon>Neoteleostei</taxon>
        <taxon>Acanthomorphata</taxon>
        <taxon>Eupercaria</taxon>
        <taxon>Perciformes</taxon>
        <taxon>Cottioidei</taxon>
        <taxon>Cottales</taxon>
        <taxon>Liparidae</taxon>
        <taxon>Liparis</taxon>
    </lineage>
</organism>
<evidence type="ECO:0000313" key="6">
    <source>
        <dbReference type="EMBL" id="TNN40193.1"/>
    </source>
</evidence>
<keyword evidence="6" id="KW-0067">ATP-binding</keyword>
<evidence type="ECO:0000259" key="5">
    <source>
        <dbReference type="PROSITE" id="PS01358"/>
    </source>
</evidence>
<keyword evidence="6" id="KW-0255">Endonuclease</keyword>
<evidence type="ECO:0000256" key="4">
    <source>
        <dbReference type="SAM" id="MobiDB-lite"/>
    </source>
</evidence>
<keyword evidence="6" id="KW-0378">Hydrolase</keyword>
<feature type="region of interest" description="Disordered" evidence="4">
    <location>
        <begin position="161"/>
        <end position="247"/>
    </location>
</feature>
<evidence type="ECO:0000256" key="3">
    <source>
        <dbReference type="ARBA" id="ARBA00022833"/>
    </source>
</evidence>
<feature type="compositionally biased region" description="Low complexity" evidence="4">
    <location>
        <begin position="58"/>
        <end position="67"/>
    </location>
</feature>
<keyword evidence="2" id="KW-0863">Zinc-finger</keyword>
<gene>
    <name evidence="6" type="primary">ZRANB3_2</name>
    <name evidence="6" type="ORF">EYF80_049631</name>
</gene>
<dbReference type="GO" id="GO:0004386">
    <property type="term" value="F:helicase activity"/>
    <property type="evidence" value="ECO:0007669"/>
    <property type="project" value="UniProtKB-KW"/>
</dbReference>
<dbReference type="SMART" id="SM00547">
    <property type="entry name" value="ZnF_RBZ"/>
    <property type="match status" value="1"/>
</dbReference>
<keyword evidence="6" id="KW-0547">Nucleotide-binding</keyword>
<dbReference type="Pfam" id="PF00641">
    <property type="entry name" value="Zn_ribbon_RanBP"/>
    <property type="match status" value="1"/>
</dbReference>
<dbReference type="InterPro" id="IPR001876">
    <property type="entry name" value="Znf_RanBP2"/>
</dbReference>
<feature type="domain" description="RanBP2-type" evidence="5">
    <location>
        <begin position="137"/>
        <end position="156"/>
    </location>
</feature>
<feature type="region of interest" description="Disordered" evidence="4">
    <location>
        <begin position="27"/>
        <end position="141"/>
    </location>
</feature>
<reference evidence="6 7" key="1">
    <citation type="submission" date="2019-03" db="EMBL/GenBank/DDBJ databases">
        <title>First draft genome of Liparis tanakae, snailfish: a comprehensive survey of snailfish specific genes.</title>
        <authorList>
            <person name="Kim W."/>
            <person name="Song I."/>
            <person name="Jeong J.-H."/>
            <person name="Kim D."/>
            <person name="Kim S."/>
            <person name="Ryu S."/>
            <person name="Song J.Y."/>
            <person name="Lee S.K."/>
        </authorList>
    </citation>
    <scope>NUCLEOTIDE SEQUENCE [LARGE SCALE GENOMIC DNA]</scope>
    <source>
        <tissue evidence="6">Muscle</tissue>
    </source>
</reference>
<feature type="compositionally biased region" description="Basic and acidic residues" evidence="4">
    <location>
        <begin position="27"/>
        <end position="37"/>
    </location>
</feature>
<dbReference type="InterPro" id="IPR036443">
    <property type="entry name" value="Znf_RanBP2_sf"/>
</dbReference>
<dbReference type="GO" id="GO:0008270">
    <property type="term" value="F:zinc ion binding"/>
    <property type="evidence" value="ECO:0007669"/>
    <property type="project" value="UniProtKB-KW"/>
</dbReference>
<dbReference type="Gene3D" id="2.30.30.380">
    <property type="entry name" value="Zn-finger domain of Sec23/24"/>
    <property type="match status" value="1"/>
</dbReference>
<feature type="compositionally biased region" description="Low complexity" evidence="4">
    <location>
        <begin position="107"/>
        <end position="120"/>
    </location>
</feature>
<feature type="compositionally biased region" description="Acidic residues" evidence="4">
    <location>
        <begin position="206"/>
        <end position="220"/>
    </location>
</feature>
<dbReference type="GO" id="GO:0004519">
    <property type="term" value="F:endonuclease activity"/>
    <property type="evidence" value="ECO:0007669"/>
    <property type="project" value="UniProtKB-KW"/>
</dbReference>
<keyword evidence="1" id="KW-0479">Metal-binding</keyword>
<keyword evidence="3" id="KW-0862">Zinc</keyword>
<name>A0A4Z2FHE3_9TELE</name>
<dbReference type="EMBL" id="SRLO01001210">
    <property type="protein sequence ID" value="TNN40193.1"/>
    <property type="molecule type" value="Genomic_DNA"/>
</dbReference>
<protein>
    <submittedName>
        <fullName evidence="6">DNA annealing helicase and endonuclease ZRANB3</fullName>
    </submittedName>
</protein>
<evidence type="ECO:0000256" key="2">
    <source>
        <dbReference type="ARBA" id="ARBA00022771"/>
    </source>
</evidence>
<dbReference type="AlphaFoldDB" id="A0A4Z2FHE3"/>
<keyword evidence="7" id="KW-1185">Reference proteome</keyword>
<dbReference type="SUPFAM" id="SSF90209">
    <property type="entry name" value="Ran binding protein zinc finger-like"/>
    <property type="match status" value="1"/>
</dbReference>
<sequence>MMTWSRVQEVLFQTCFFFYFFSSPPSKFEKEKQHDIRSFFSPGGKEKKRKRREDEESSPSISSRSGSGTKAESGETPDAQPPLSPDHDFSPQLKRLRTPQLGRAVRRSAAAAAGSASPVPSMAPRRLTEPRPPAEKWGCGSCTYSNSRLLPYCEMCEFPRSPAAVHSEPPGPQRPAATRRGRAGAPELSRAKGSSPEPRKDKRSEEEEGDGEEEEEEEEEGKQNLGEAEEEEEEDKRQLKGKLAGAALSPAHIMLFNIPASDQ</sequence>
<dbReference type="PROSITE" id="PS01358">
    <property type="entry name" value="ZF_RANBP2_1"/>
    <property type="match status" value="1"/>
</dbReference>
<comment type="caution">
    <text evidence="6">The sequence shown here is derived from an EMBL/GenBank/DDBJ whole genome shotgun (WGS) entry which is preliminary data.</text>
</comment>
<evidence type="ECO:0000313" key="7">
    <source>
        <dbReference type="Proteomes" id="UP000314294"/>
    </source>
</evidence>